<keyword evidence="2" id="KW-0521">NADP</keyword>
<dbReference type="SUPFAM" id="SSF51430">
    <property type="entry name" value="NAD(P)-linked oxidoreductase"/>
    <property type="match status" value="1"/>
</dbReference>
<sequence>MSADTTFTHQLNDGTTVPAIGFGTYPLRGEDGTSALASALDVGYRYLDSAVNYENESEVGEALRRSEIPRAEVRLATKIPGRSQARDKALHSLTESAERFGVETIDVALIHWPNPSVDLYVEAWEALVQAQRDGVVTTIGVSNFSAAHLQRIIDATGVTPAINQIELHPYFPQVELRATNDELGILTQAWSPLGKNPTPFEEAPVVAAAKAHDVTPAQVVLRWHLQIGSMPLPKSASAQRQRENLDVFGFELTEDEVAAITALGRADGRRFGGDPDTHEEM</sequence>
<dbReference type="CDD" id="cd19132">
    <property type="entry name" value="AKR_AKR5D1_E1"/>
    <property type="match status" value="1"/>
</dbReference>
<dbReference type="GO" id="GO:0016616">
    <property type="term" value="F:oxidoreductase activity, acting on the CH-OH group of donors, NAD or NADP as acceptor"/>
    <property type="evidence" value="ECO:0007669"/>
    <property type="project" value="UniProtKB-ARBA"/>
</dbReference>
<name>A0A849HAQ0_9MICO</name>
<dbReference type="InterPro" id="IPR018170">
    <property type="entry name" value="Aldo/ket_reductase_CS"/>
</dbReference>
<reference evidence="8 9" key="1">
    <citation type="submission" date="2020-04" db="EMBL/GenBank/DDBJ databases">
        <title>Knoellia sp. isolate from air conditioner.</title>
        <authorList>
            <person name="Chea S."/>
            <person name="Kim D.-U."/>
        </authorList>
    </citation>
    <scope>NUCLEOTIDE SEQUENCE [LARGE SCALE GENOMIC DNA]</scope>
    <source>
        <strain evidence="8 9">DB2414S</strain>
    </source>
</reference>
<feature type="binding site" evidence="5">
    <location>
        <position position="111"/>
    </location>
    <ligand>
        <name>substrate</name>
    </ligand>
</feature>
<dbReference type="PROSITE" id="PS00063">
    <property type="entry name" value="ALDOKETO_REDUCTASE_3"/>
    <property type="match status" value="1"/>
</dbReference>
<evidence type="ECO:0000256" key="4">
    <source>
        <dbReference type="PIRSR" id="PIRSR000097-1"/>
    </source>
</evidence>
<dbReference type="InterPro" id="IPR020471">
    <property type="entry name" value="AKR"/>
</dbReference>
<evidence type="ECO:0000259" key="7">
    <source>
        <dbReference type="Pfam" id="PF00248"/>
    </source>
</evidence>
<evidence type="ECO:0000256" key="5">
    <source>
        <dbReference type="PIRSR" id="PIRSR000097-2"/>
    </source>
</evidence>
<dbReference type="Gene3D" id="3.20.20.100">
    <property type="entry name" value="NADP-dependent oxidoreductase domain"/>
    <property type="match status" value="1"/>
</dbReference>
<dbReference type="Proteomes" id="UP000588586">
    <property type="component" value="Unassembled WGS sequence"/>
</dbReference>
<organism evidence="8 9">
    <name type="scientific">Knoellia koreensis</name>
    <dbReference type="NCBI Taxonomy" id="2730921"/>
    <lineage>
        <taxon>Bacteria</taxon>
        <taxon>Bacillati</taxon>
        <taxon>Actinomycetota</taxon>
        <taxon>Actinomycetes</taxon>
        <taxon>Micrococcales</taxon>
        <taxon>Intrasporangiaceae</taxon>
        <taxon>Knoellia</taxon>
    </lineage>
</organism>
<feature type="active site" description="Proton donor" evidence="4">
    <location>
        <position position="53"/>
    </location>
</feature>
<dbReference type="PIRSF" id="PIRSF000097">
    <property type="entry name" value="AKR"/>
    <property type="match status" value="1"/>
</dbReference>
<dbReference type="PANTHER" id="PTHR43827">
    <property type="entry name" value="2,5-DIKETO-D-GLUCONIC ACID REDUCTASE"/>
    <property type="match status" value="1"/>
</dbReference>
<comment type="similarity">
    <text evidence="1">Belongs to the aldo/keto reductase family.</text>
</comment>
<dbReference type="Pfam" id="PF00248">
    <property type="entry name" value="Aldo_ket_red"/>
    <property type="match status" value="2"/>
</dbReference>
<dbReference type="AlphaFoldDB" id="A0A849HAQ0"/>
<protein>
    <submittedName>
        <fullName evidence="8">Aldo/keto reductase</fullName>
    </submittedName>
</protein>
<dbReference type="PRINTS" id="PR00069">
    <property type="entry name" value="ALDKETRDTASE"/>
</dbReference>
<gene>
    <name evidence="8" type="ORF">HJG52_03115</name>
</gene>
<evidence type="ECO:0000256" key="6">
    <source>
        <dbReference type="PIRSR" id="PIRSR000097-3"/>
    </source>
</evidence>
<dbReference type="FunFam" id="3.20.20.100:FF:000002">
    <property type="entry name" value="2,5-diketo-D-gluconic acid reductase A"/>
    <property type="match status" value="1"/>
</dbReference>
<accession>A0A849HAQ0</accession>
<feature type="domain" description="NADP-dependent oxidoreductase" evidence="7">
    <location>
        <begin position="20"/>
        <end position="195"/>
    </location>
</feature>
<feature type="domain" description="NADP-dependent oxidoreductase" evidence="7">
    <location>
        <begin position="207"/>
        <end position="263"/>
    </location>
</feature>
<dbReference type="RefSeq" id="WP_171242073.1">
    <property type="nucleotide sequence ID" value="NZ_JABEPQ010000001.1"/>
</dbReference>
<feature type="site" description="Lowers pKa of active site Tyr" evidence="6">
    <location>
        <position position="78"/>
    </location>
</feature>
<keyword evidence="3" id="KW-0560">Oxidoreductase</keyword>
<evidence type="ECO:0000256" key="3">
    <source>
        <dbReference type="ARBA" id="ARBA00023002"/>
    </source>
</evidence>
<evidence type="ECO:0000256" key="1">
    <source>
        <dbReference type="ARBA" id="ARBA00007905"/>
    </source>
</evidence>
<evidence type="ECO:0000313" key="9">
    <source>
        <dbReference type="Proteomes" id="UP000588586"/>
    </source>
</evidence>
<dbReference type="InterPro" id="IPR036812">
    <property type="entry name" value="NAD(P)_OxRdtase_dom_sf"/>
</dbReference>
<keyword evidence="9" id="KW-1185">Reference proteome</keyword>
<proteinExistence type="inferred from homology"/>
<dbReference type="PANTHER" id="PTHR43827:SF3">
    <property type="entry name" value="NADP-DEPENDENT OXIDOREDUCTASE DOMAIN-CONTAINING PROTEIN"/>
    <property type="match status" value="1"/>
</dbReference>
<dbReference type="InterPro" id="IPR023210">
    <property type="entry name" value="NADP_OxRdtase_dom"/>
</dbReference>
<evidence type="ECO:0000313" key="8">
    <source>
        <dbReference type="EMBL" id="NNM44995.1"/>
    </source>
</evidence>
<comment type="caution">
    <text evidence="8">The sequence shown here is derived from an EMBL/GenBank/DDBJ whole genome shotgun (WGS) entry which is preliminary data.</text>
</comment>
<dbReference type="EMBL" id="JABEPQ010000001">
    <property type="protein sequence ID" value="NNM44995.1"/>
    <property type="molecule type" value="Genomic_DNA"/>
</dbReference>
<evidence type="ECO:0000256" key="2">
    <source>
        <dbReference type="ARBA" id="ARBA00022857"/>
    </source>
</evidence>